<protein>
    <recommendedName>
        <fullName evidence="4">Orphan protein</fullName>
    </recommendedName>
</protein>
<evidence type="ECO:0000313" key="2">
    <source>
        <dbReference type="EMBL" id="KGJ89785.1"/>
    </source>
</evidence>
<dbReference type="Proteomes" id="UP000029868">
    <property type="component" value="Unassembled WGS sequence"/>
</dbReference>
<feature type="chain" id="PRO_5001948988" description="Orphan protein" evidence="1">
    <location>
        <begin position="25"/>
        <end position="174"/>
    </location>
</feature>
<name>A0A099KHP7_COLPS</name>
<dbReference type="PATRIC" id="fig|28229.3.peg.3878"/>
<reference evidence="2 3" key="1">
    <citation type="submission" date="2014-08" db="EMBL/GenBank/DDBJ databases">
        <title>Genomic and Phenotypic Diversity of Colwellia psychrerythraea strains from Disparate Marine Basins.</title>
        <authorList>
            <person name="Techtmann S.M."/>
            <person name="Stelling S.C."/>
            <person name="Utturkar S.M."/>
            <person name="Alshibli N."/>
            <person name="Harris A."/>
            <person name="Brown S.D."/>
            <person name="Hazen T.C."/>
        </authorList>
    </citation>
    <scope>NUCLEOTIDE SEQUENCE [LARGE SCALE GENOMIC DNA]</scope>
    <source>
        <strain evidence="2 3">GAB14E</strain>
    </source>
</reference>
<evidence type="ECO:0000256" key="1">
    <source>
        <dbReference type="SAM" id="SignalP"/>
    </source>
</evidence>
<comment type="caution">
    <text evidence="2">The sequence shown here is derived from an EMBL/GenBank/DDBJ whole genome shotgun (WGS) entry which is preliminary data.</text>
</comment>
<proteinExistence type="predicted"/>
<evidence type="ECO:0008006" key="4">
    <source>
        <dbReference type="Google" id="ProtNLM"/>
    </source>
</evidence>
<evidence type="ECO:0000313" key="3">
    <source>
        <dbReference type="Proteomes" id="UP000029868"/>
    </source>
</evidence>
<dbReference type="AlphaFoldDB" id="A0A099KHP7"/>
<dbReference type="OrthoDB" id="278786at2"/>
<feature type="signal peptide" evidence="1">
    <location>
        <begin position="1"/>
        <end position="24"/>
    </location>
</feature>
<dbReference type="Pfam" id="PF20420">
    <property type="entry name" value="DUF6702"/>
    <property type="match status" value="1"/>
</dbReference>
<keyword evidence="1" id="KW-0732">Signal</keyword>
<organism evidence="2 3">
    <name type="scientific">Colwellia psychrerythraea</name>
    <name type="common">Vibrio psychroerythus</name>
    <dbReference type="NCBI Taxonomy" id="28229"/>
    <lineage>
        <taxon>Bacteria</taxon>
        <taxon>Pseudomonadati</taxon>
        <taxon>Pseudomonadota</taxon>
        <taxon>Gammaproteobacteria</taxon>
        <taxon>Alteromonadales</taxon>
        <taxon>Colwelliaceae</taxon>
        <taxon>Colwellia</taxon>
    </lineage>
</organism>
<dbReference type="InterPro" id="IPR046525">
    <property type="entry name" value="DUF6702"/>
</dbReference>
<gene>
    <name evidence="2" type="ORF">GAB14E_3946</name>
</gene>
<dbReference type="EMBL" id="JQEC01000054">
    <property type="protein sequence ID" value="KGJ89785.1"/>
    <property type="molecule type" value="Genomic_DNA"/>
</dbReference>
<dbReference type="RefSeq" id="WP_033083825.1">
    <property type="nucleotide sequence ID" value="NZ_JQEC01000054.1"/>
</dbReference>
<sequence>MVKRFSKYLIAISFYMGLVASATGHTYFFGVSELNVNPETQHLEIIHQYTGHDIENAIAQSKQIHFSAEHKHYDLYIQQYFERQFTLSRNQVNIPLNWLGFEVISGKVIAYQESQQQSFLPQLVVKNAILIDTYPKQVNTVNFQGKDLQGVALFGSLTFDYRIKEAIITPQTDH</sequence>
<accession>A0A099KHP7</accession>